<keyword evidence="2" id="KW-0328">Glycosyltransferase</keyword>
<comment type="similarity">
    <text evidence="1">Belongs to the glycosyltransferase 2 family.</text>
</comment>
<evidence type="ECO:0000259" key="5">
    <source>
        <dbReference type="Pfam" id="PF00535"/>
    </source>
</evidence>
<evidence type="ECO:0000313" key="7">
    <source>
        <dbReference type="Proteomes" id="UP000472676"/>
    </source>
</evidence>
<name>A0A6M2BPK7_9GAMM</name>
<dbReference type="SUPFAM" id="SSF53448">
    <property type="entry name" value="Nucleotide-diphospho-sugar transferases"/>
    <property type="match status" value="1"/>
</dbReference>
<dbReference type="InterPro" id="IPR029044">
    <property type="entry name" value="Nucleotide-diphossugar_trans"/>
</dbReference>
<dbReference type="AlphaFoldDB" id="A0A6M2BPK7"/>
<evidence type="ECO:0000313" key="6">
    <source>
        <dbReference type="EMBL" id="NGY04526.1"/>
    </source>
</evidence>
<evidence type="ECO:0000256" key="4">
    <source>
        <dbReference type="SAM" id="Phobius"/>
    </source>
</evidence>
<dbReference type="Proteomes" id="UP000472676">
    <property type="component" value="Unassembled WGS sequence"/>
</dbReference>
<dbReference type="RefSeq" id="WP_166254076.1">
    <property type="nucleotide sequence ID" value="NZ_JAAMOW010000003.1"/>
</dbReference>
<sequence>MKLSVIVPCYNEIKYIQRCAESLAAGLTNVDYDWEMLIIDGRSDDGTREILQRIAYENQNIRVLDNPRKFQVHGLNVGLKEARGEIIIRCDAHSQYPHNYLRTLVALMDSAATDVGNIGTPHVCEPGANTELARCISVAMGMRAAVGASHRSLSSAALQEVDTLLFGCWRREIFDRVGLFDERFIRGQDLEHNCRIRAAGLRVLLYPGEPFIFFTRATLKQLGRMVYQYAAAKIEILTVTGVKPPLRGFVPFCFFLVMLLLLATPLALALPLVYVTAIGVISIHKVVQLRDRAMLNLIRVLPAMHVSHAAGCAYGLCRGLLGSRKPTRWSGTRANER</sequence>
<dbReference type="InterPro" id="IPR001173">
    <property type="entry name" value="Glyco_trans_2-like"/>
</dbReference>
<dbReference type="PANTHER" id="PTHR43630">
    <property type="entry name" value="POLY-BETA-1,6-N-ACETYL-D-GLUCOSAMINE SYNTHASE"/>
    <property type="match status" value="1"/>
</dbReference>
<keyword evidence="4" id="KW-0472">Membrane</keyword>
<feature type="transmembrane region" description="Helical" evidence="4">
    <location>
        <begin position="254"/>
        <end position="283"/>
    </location>
</feature>
<evidence type="ECO:0000256" key="3">
    <source>
        <dbReference type="ARBA" id="ARBA00022679"/>
    </source>
</evidence>
<keyword evidence="3 6" id="KW-0808">Transferase</keyword>
<keyword evidence="7" id="KW-1185">Reference proteome</keyword>
<accession>A0A6M2BPK7</accession>
<keyword evidence="4" id="KW-1133">Transmembrane helix</keyword>
<dbReference type="EMBL" id="JAAMOW010000003">
    <property type="protein sequence ID" value="NGY04526.1"/>
    <property type="molecule type" value="Genomic_DNA"/>
</dbReference>
<dbReference type="Pfam" id="PF00535">
    <property type="entry name" value="Glycos_transf_2"/>
    <property type="match status" value="1"/>
</dbReference>
<reference evidence="6 7" key="1">
    <citation type="journal article" date="2014" name="Int. J. Syst. Evol. Microbiol.">
        <title>Solimonas terrae sp. nov., isolated from soil.</title>
        <authorList>
            <person name="Kim S.J."/>
            <person name="Moon J.Y."/>
            <person name="Weon H.Y."/>
            <person name="Ahn J.H."/>
            <person name="Chen W.M."/>
            <person name="Kwon S.W."/>
        </authorList>
    </citation>
    <scope>NUCLEOTIDE SEQUENCE [LARGE SCALE GENOMIC DNA]</scope>
    <source>
        <strain evidence="6 7">KIS83-12</strain>
    </source>
</reference>
<protein>
    <submittedName>
        <fullName evidence="6">Glycosyltransferase family 2 protein</fullName>
    </submittedName>
</protein>
<dbReference type="GO" id="GO:0016757">
    <property type="term" value="F:glycosyltransferase activity"/>
    <property type="evidence" value="ECO:0007669"/>
    <property type="project" value="UniProtKB-KW"/>
</dbReference>
<feature type="domain" description="Glycosyltransferase 2-like" evidence="5">
    <location>
        <begin position="4"/>
        <end position="115"/>
    </location>
</feature>
<dbReference type="Gene3D" id="3.90.550.10">
    <property type="entry name" value="Spore Coat Polysaccharide Biosynthesis Protein SpsA, Chain A"/>
    <property type="match status" value="1"/>
</dbReference>
<evidence type="ECO:0000256" key="2">
    <source>
        <dbReference type="ARBA" id="ARBA00022676"/>
    </source>
</evidence>
<dbReference type="PANTHER" id="PTHR43630:SF1">
    <property type="entry name" value="POLY-BETA-1,6-N-ACETYL-D-GLUCOSAMINE SYNTHASE"/>
    <property type="match status" value="1"/>
</dbReference>
<gene>
    <name evidence="6" type="ORF">G7Y85_07115</name>
</gene>
<comment type="caution">
    <text evidence="6">The sequence shown here is derived from an EMBL/GenBank/DDBJ whole genome shotgun (WGS) entry which is preliminary data.</text>
</comment>
<proteinExistence type="inferred from homology"/>
<keyword evidence="4" id="KW-0812">Transmembrane</keyword>
<organism evidence="6 7">
    <name type="scientific">Solimonas terrae</name>
    <dbReference type="NCBI Taxonomy" id="1396819"/>
    <lineage>
        <taxon>Bacteria</taxon>
        <taxon>Pseudomonadati</taxon>
        <taxon>Pseudomonadota</taxon>
        <taxon>Gammaproteobacteria</taxon>
        <taxon>Nevskiales</taxon>
        <taxon>Nevskiaceae</taxon>
        <taxon>Solimonas</taxon>
    </lineage>
</organism>
<dbReference type="CDD" id="cd02525">
    <property type="entry name" value="Succinoglycan_BP_ExoA"/>
    <property type="match status" value="1"/>
</dbReference>
<evidence type="ECO:0000256" key="1">
    <source>
        <dbReference type="ARBA" id="ARBA00006739"/>
    </source>
</evidence>